<evidence type="ECO:0000313" key="1">
    <source>
        <dbReference type="EMBL" id="CKT40530.1"/>
    </source>
</evidence>
<sequence>MIGDPEGQLRRLYQHLGLGDFECYLPRLRQYLADHADYKTNSYQLTVEQRAIVDEHWGEIIDRYGYDRHTPEPARLRPAVGG</sequence>
<proteinExistence type="predicted"/>
<gene>
    <name evidence="1" type="ORF">ERS027661_04305</name>
</gene>
<dbReference type="PANTHER" id="PTHR36451">
    <property type="entry name" value="PAPS-DEPENDENT SULFOTRANSFERASE STF3"/>
    <property type="match status" value="1"/>
</dbReference>
<dbReference type="Gene3D" id="3.40.50.300">
    <property type="entry name" value="P-loop containing nucleotide triphosphate hydrolases"/>
    <property type="match status" value="1"/>
</dbReference>
<dbReference type="Proteomes" id="UP000049023">
    <property type="component" value="Unassembled WGS sequence"/>
</dbReference>
<dbReference type="InterPro" id="IPR052736">
    <property type="entry name" value="Stf3_sulfotransferase"/>
</dbReference>
<dbReference type="AlphaFoldDB" id="A0A655ANB3"/>
<accession>A0A655ANB3</accession>
<organism evidence="1 2">
    <name type="scientific">Mycobacterium tuberculosis</name>
    <dbReference type="NCBI Taxonomy" id="1773"/>
    <lineage>
        <taxon>Bacteria</taxon>
        <taxon>Bacillati</taxon>
        <taxon>Actinomycetota</taxon>
        <taxon>Actinomycetes</taxon>
        <taxon>Mycobacteriales</taxon>
        <taxon>Mycobacteriaceae</taxon>
        <taxon>Mycobacterium</taxon>
        <taxon>Mycobacterium tuberculosis complex</taxon>
    </lineage>
</organism>
<dbReference type="EMBL" id="CNFU01001414">
    <property type="protein sequence ID" value="CKT40530.1"/>
    <property type="molecule type" value="Genomic_DNA"/>
</dbReference>
<dbReference type="PANTHER" id="PTHR36451:SF1">
    <property type="entry name" value="OMEGA-HYDROXY-BETA-DIHYDROMENAQUINONE-9 SULFOTRANSFERASE STF3"/>
    <property type="match status" value="1"/>
</dbReference>
<name>A0A655ANB3_MYCTX</name>
<protein>
    <submittedName>
        <fullName evidence="1">Uncharacterized protein</fullName>
    </submittedName>
</protein>
<reference evidence="1 2" key="1">
    <citation type="submission" date="2015-03" db="EMBL/GenBank/DDBJ databases">
        <authorList>
            <consortium name="Pathogen Informatics"/>
        </authorList>
    </citation>
    <scope>NUCLEOTIDE SEQUENCE [LARGE SCALE GENOMIC DNA]</scope>
    <source>
        <strain evidence="1 2">Bir 187</strain>
    </source>
</reference>
<evidence type="ECO:0000313" key="2">
    <source>
        <dbReference type="Proteomes" id="UP000049023"/>
    </source>
</evidence>
<dbReference type="SUPFAM" id="SSF52540">
    <property type="entry name" value="P-loop containing nucleoside triphosphate hydrolases"/>
    <property type="match status" value="1"/>
</dbReference>
<dbReference type="InterPro" id="IPR027417">
    <property type="entry name" value="P-loop_NTPase"/>
</dbReference>